<keyword evidence="1" id="KW-0472">Membrane</keyword>
<dbReference type="EMBL" id="JAPUAC010000004">
    <property type="protein sequence ID" value="MCZ2653973.1"/>
    <property type="molecule type" value="Genomic_DNA"/>
</dbReference>
<keyword evidence="1" id="KW-1133">Transmembrane helix</keyword>
<evidence type="ECO:0000313" key="2">
    <source>
        <dbReference type="EMBL" id="MCZ2653973.1"/>
    </source>
</evidence>
<protein>
    <submittedName>
        <fullName evidence="2">NVEALA domain-containing protein</fullName>
    </submittedName>
</protein>
<dbReference type="RefSeq" id="WP_250720368.1">
    <property type="nucleotide sequence ID" value="NZ_JAGJHZ010000002.1"/>
</dbReference>
<dbReference type="Proteomes" id="UP001075704">
    <property type="component" value="Unassembled WGS sequence"/>
</dbReference>
<evidence type="ECO:0000313" key="3">
    <source>
        <dbReference type="Proteomes" id="UP001075704"/>
    </source>
</evidence>
<accession>A0ABD4VRB4</accession>
<reference evidence="2" key="1">
    <citation type="submission" date="2022-12" db="EMBL/GenBank/DDBJ databases">
        <title>Development of a Multilocus Sequence Typing Scheme for Bacteroides fragilis Based on Whole Genome Sequencing Data and Clinical Application.</title>
        <authorList>
            <person name="Nielsen F.D."/>
            <person name="Justesen U.S."/>
        </authorList>
    </citation>
    <scope>NUCLEOTIDE SEQUENCE</scope>
    <source>
        <strain evidence="2">BF_BC_ODE_DK_2015_2</strain>
    </source>
</reference>
<comment type="caution">
    <text evidence="2">The sequence shown here is derived from an EMBL/GenBank/DDBJ whole genome shotgun (WGS) entry which is preliminary data.</text>
</comment>
<gene>
    <name evidence="2" type="ORF">O1422_07330</name>
</gene>
<sequence length="134" mass="15376">MQKLYNTQRRALCFFDLENKRFYKKTTILQKSINLLNICIMKKRKLHLITSLFITGIITLVISFNLNSHKEARKTNIILANIEALANMEWAQENLTTACRPCINTVGGWGVTFYCDYGKGGCYNTACINGYCFD</sequence>
<organism evidence="2 3">
    <name type="scientific">Bacteroides fragilis</name>
    <dbReference type="NCBI Taxonomy" id="817"/>
    <lineage>
        <taxon>Bacteria</taxon>
        <taxon>Pseudomonadati</taxon>
        <taxon>Bacteroidota</taxon>
        <taxon>Bacteroidia</taxon>
        <taxon>Bacteroidales</taxon>
        <taxon>Bacteroidaceae</taxon>
        <taxon>Bacteroides</taxon>
    </lineage>
</organism>
<proteinExistence type="predicted"/>
<feature type="transmembrane region" description="Helical" evidence="1">
    <location>
        <begin position="46"/>
        <end position="66"/>
    </location>
</feature>
<dbReference type="AlphaFoldDB" id="A0ABD4VRB4"/>
<name>A0ABD4VRB4_BACFG</name>
<evidence type="ECO:0000256" key="1">
    <source>
        <dbReference type="SAM" id="Phobius"/>
    </source>
</evidence>
<keyword evidence="1" id="KW-0812">Transmembrane</keyword>